<dbReference type="GO" id="GO:0015074">
    <property type="term" value="P:DNA integration"/>
    <property type="evidence" value="ECO:0007669"/>
    <property type="project" value="UniProtKB-KW"/>
</dbReference>
<dbReference type="Pfam" id="PF14659">
    <property type="entry name" value="Phage_int_SAM_3"/>
    <property type="match status" value="1"/>
</dbReference>
<dbReference type="InterPro" id="IPR013762">
    <property type="entry name" value="Integrase-like_cat_sf"/>
</dbReference>
<dbReference type="InterPro" id="IPR058717">
    <property type="entry name" value="Phage_L5_Integrase_N"/>
</dbReference>
<evidence type="ECO:0000256" key="3">
    <source>
        <dbReference type="ARBA" id="ARBA00023125"/>
    </source>
</evidence>
<keyword evidence="2" id="KW-0229">DNA integration</keyword>
<name>A0A138A8F2_9ACTN</name>
<sequence>MAGRRGFGNIKRMRSGRYQARYTHRSIDYSLGTFGTKKQAESALSRTQRDIDEGTWVDPAEQARLDTEAARVEEAEETTLRQYADLWVKTRMVKGKPLADLTRWGYAQILRDHIYPTFGDTALSQITRADVNTWHSKLLPKHPTQRSRTYDLLRAIMNSAVDDELLDVNPVRIRGASTTSRESKTVPATVDQVADITAAIPEQWQLTITLATWCTLRVGELLALQRRDVRVDPSSPTNPPRMPVTRLVVDRRVYQDREKGGRKVDDGAKAGSEGTVSIPPHVVPAVFLHLTQHVGPEPTDWLFTSSRDSREALPKGTLYDPWYYRAREAVGRADLRFHDLRHTGNLYAAESGATLAELMERMRHRTVRAALRYMHTAGGSADRLAERMSEYVAPKRSPTRGTEVATPAAESVDEKEQRIAELEAELRRLREQ</sequence>
<dbReference type="RefSeq" id="WP_068572630.1">
    <property type="nucleotide sequence ID" value="NZ_LSRF01000056.1"/>
</dbReference>
<dbReference type="AlphaFoldDB" id="A0A138A8F2"/>
<keyword evidence="4" id="KW-0233">DNA recombination</keyword>
<dbReference type="Gene3D" id="1.10.443.10">
    <property type="entry name" value="Intergrase catalytic core"/>
    <property type="match status" value="1"/>
</dbReference>
<dbReference type="InterPro" id="IPR004107">
    <property type="entry name" value="Integrase_SAM-like_N"/>
</dbReference>
<evidence type="ECO:0000313" key="7">
    <source>
        <dbReference type="EMBL" id="KXP06745.1"/>
    </source>
</evidence>
<feature type="domain" description="Tyr recombinase" evidence="6">
    <location>
        <begin position="183"/>
        <end position="389"/>
    </location>
</feature>
<dbReference type="GO" id="GO:0003677">
    <property type="term" value="F:DNA binding"/>
    <property type="evidence" value="ECO:0007669"/>
    <property type="project" value="UniProtKB-KW"/>
</dbReference>
<evidence type="ECO:0000256" key="4">
    <source>
        <dbReference type="ARBA" id="ARBA00023172"/>
    </source>
</evidence>
<evidence type="ECO:0000256" key="1">
    <source>
        <dbReference type="ARBA" id="ARBA00008857"/>
    </source>
</evidence>
<dbReference type="InterPro" id="IPR011010">
    <property type="entry name" value="DNA_brk_join_enz"/>
</dbReference>
<comment type="caution">
    <text evidence="7">The sequence shown here is derived from an EMBL/GenBank/DDBJ whole genome shotgun (WGS) entry which is preliminary data.</text>
</comment>
<evidence type="ECO:0000256" key="2">
    <source>
        <dbReference type="ARBA" id="ARBA00022908"/>
    </source>
</evidence>
<dbReference type="EMBL" id="LSRF01000056">
    <property type="protein sequence ID" value="KXP06745.1"/>
    <property type="molecule type" value="Genomic_DNA"/>
</dbReference>
<dbReference type="PANTHER" id="PTHR30349:SF64">
    <property type="entry name" value="PROPHAGE INTEGRASE INTD-RELATED"/>
    <property type="match status" value="1"/>
</dbReference>
<dbReference type="Gene3D" id="1.10.150.130">
    <property type="match status" value="1"/>
</dbReference>
<protein>
    <recommendedName>
        <fullName evidence="6">Tyr recombinase domain-containing protein</fullName>
    </recommendedName>
</protein>
<reference evidence="8" key="1">
    <citation type="submission" date="2016-02" db="EMBL/GenBank/DDBJ databases">
        <authorList>
            <person name="Wen L."/>
            <person name="He K."/>
            <person name="Yang H."/>
        </authorList>
    </citation>
    <scope>NUCLEOTIDE SEQUENCE [LARGE SCALE GENOMIC DNA]</scope>
    <source>
        <strain evidence="8">JCM 15929</strain>
    </source>
</reference>
<dbReference type="InterPro" id="IPR002104">
    <property type="entry name" value="Integrase_catalytic"/>
</dbReference>
<dbReference type="InterPro" id="IPR010998">
    <property type="entry name" value="Integrase_recombinase_N"/>
</dbReference>
<organism evidence="7 8">
    <name type="scientific">Tsukamurella pseudospumae</name>
    <dbReference type="NCBI Taxonomy" id="239498"/>
    <lineage>
        <taxon>Bacteria</taxon>
        <taxon>Bacillati</taxon>
        <taxon>Actinomycetota</taxon>
        <taxon>Actinomycetes</taxon>
        <taxon>Mycobacteriales</taxon>
        <taxon>Tsukamurellaceae</taxon>
        <taxon>Tsukamurella</taxon>
    </lineage>
</organism>
<dbReference type="CDD" id="cd00397">
    <property type="entry name" value="DNA_BRE_C"/>
    <property type="match status" value="1"/>
</dbReference>
<dbReference type="InterPro" id="IPR050090">
    <property type="entry name" value="Tyrosine_recombinase_XerCD"/>
</dbReference>
<dbReference type="GO" id="GO:0006310">
    <property type="term" value="P:DNA recombination"/>
    <property type="evidence" value="ECO:0007669"/>
    <property type="project" value="UniProtKB-KW"/>
</dbReference>
<comment type="similarity">
    <text evidence="1">Belongs to the 'phage' integrase family.</text>
</comment>
<dbReference type="SUPFAM" id="SSF56349">
    <property type="entry name" value="DNA breaking-rejoining enzymes"/>
    <property type="match status" value="1"/>
</dbReference>
<proteinExistence type="inferred from homology"/>
<dbReference type="Pfam" id="PF26003">
    <property type="entry name" value="Integrase_N_phage"/>
    <property type="match status" value="1"/>
</dbReference>
<evidence type="ECO:0000313" key="8">
    <source>
        <dbReference type="Proteomes" id="UP000070258"/>
    </source>
</evidence>
<evidence type="ECO:0000256" key="5">
    <source>
        <dbReference type="SAM" id="MobiDB-lite"/>
    </source>
</evidence>
<feature type="region of interest" description="Disordered" evidence="5">
    <location>
        <begin position="392"/>
        <end position="417"/>
    </location>
</feature>
<dbReference type="Proteomes" id="UP000070258">
    <property type="component" value="Unassembled WGS sequence"/>
</dbReference>
<evidence type="ECO:0000259" key="6">
    <source>
        <dbReference type="PROSITE" id="PS51898"/>
    </source>
</evidence>
<dbReference type="STRING" id="239498.AXK60_11820"/>
<keyword evidence="3" id="KW-0238">DNA-binding</keyword>
<gene>
    <name evidence="7" type="ORF">AXK60_11820</name>
</gene>
<dbReference type="PROSITE" id="PS51898">
    <property type="entry name" value="TYR_RECOMBINASE"/>
    <property type="match status" value="1"/>
</dbReference>
<dbReference type="PANTHER" id="PTHR30349">
    <property type="entry name" value="PHAGE INTEGRASE-RELATED"/>
    <property type="match status" value="1"/>
</dbReference>
<accession>A0A138A8F2</accession>